<gene>
    <name evidence="2" type="ORF">BpHYR1_004307</name>
</gene>
<feature type="region of interest" description="Disordered" evidence="1">
    <location>
        <begin position="1"/>
        <end position="55"/>
    </location>
</feature>
<evidence type="ECO:0000313" key="2">
    <source>
        <dbReference type="EMBL" id="RNA14211.1"/>
    </source>
</evidence>
<evidence type="ECO:0000313" key="3">
    <source>
        <dbReference type="Proteomes" id="UP000276133"/>
    </source>
</evidence>
<organism evidence="2 3">
    <name type="scientific">Brachionus plicatilis</name>
    <name type="common">Marine rotifer</name>
    <name type="synonym">Brachionus muelleri</name>
    <dbReference type="NCBI Taxonomy" id="10195"/>
    <lineage>
        <taxon>Eukaryota</taxon>
        <taxon>Metazoa</taxon>
        <taxon>Spiralia</taxon>
        <taxon>Gnathifera</taxon>
        <taxon>Rotifera</taxon>
        <taxon>Eurotatoria</taxon>
        <taxon>Monogononta</taxon>
        <taxon>Pseudotrocha</taxon>
        <taxon>Ploima</taxon>
        <taxon>Brachionidae</taxon>
        <taxon>Brachionus</taxon>
    </lineage>
</organism>
<evidence type="ECO:0000256" key="1">
    <source>
        <dbReference type="SAM" id="MobiDB-lite"/>
    </source>
</evidence>
<dbReference type="SUPFAM" id="SSF56219">
    <property type="entry name" value="DNase I-like"/>
    <property type="match status" value="1"/>
</dbReference>
<sequence length="232" mass="26781">MHETNISNRGRKRNESKLSHENLNSSISKKQYQRKKNKNSAKVLEPKDNHSVSEASKSLNELDKFDRELLAIRVPVKAGSFKKDINIIFYYQPPTTYNNKKPHQILSKEILSYIENNFECFLIGGDLNARLSVFGSDISNENGKIIEKVFDDDLSSDHYPIKLELGFESTEAYWKKFSLLLDSNSILESDFIADMKNLDRIKQKKGIEYCDDIDKDNEDCFDISLQIATEKI</sequence>
<comment type="caution">
    <text evidence="2">The sequence shown here is derived from an EMBL/GenBank/DDBJ whole genome shotgun (WGS) entry which is preliminary data.</text>
</comment>
<accession>A0A3M7QT22</accession>
<dbReference type="InterPro" id="IPR036691">
    <property type="entry name" value="Endo/exonu/phosph_ase_sf"/>
</dbReference>
<name>A0A3M7QT22_BRAPC</name>
<dbReference type="AlphaFoldDB" id="A0A3M7QT22"/>
<reference evidence="2 3" key="1">
    <citation type="journal article" date="2018" name="Sci. Rep.">
        <title>Genomic signatures of local adaptation to the degree of environmental predictability in rotifers.</title>
        <authorList>
            <person name="Franch-Gras L."/>
            <person name="Hahn C."/>
            <person name="Garcia-Roger E.M."/>
            <person name="Carmona M.J."/>
            <person name="Serra M."/>
            <person name="Gomez A."/>
        </authorList>
    </citation>
    <scope>NUCLEOTIDE SEQUENCE [LARGE SCALE GENOMIC DNA]</scope>
    <source>
        <strain evidence="2">HYR1</strain>
    </source>
</reference>
<proteinExistence type="predicted"/>
<feature type="compositionally biased region" description="Polar residues" evidence="1">
    <location>
        <begin position="21"/>
        <end position="30"/>
    </location>
</feature>
<dbReference type="Proteomes" id="UP000276133">
    <property type="component" value="Unassembled WGS sequence"/>
</dbReference>
<dbReference type="EMBL" id="REGN01005238">
    <property type="protein sequence ID" value="RNA14211.1"/>
    <property type="molecule type" value="Genomic_DNA"/>
</dbReference>
<keyword evidence="3" id="KW-1185">Reference proteome</keyword>
<dbReference type="Gene3D" id="3.60.10.10">
    <property type="entry name" value="Endonuclease/exonuclease/phosphatase"/>
    <property type="match status" value="1"/>
</dbReference>
<evidence type="ECO:0008006" key="4">
    <source>
        <dbReference type="Google" id="ProtNLM"/>
    </source>
</evidence>
<protein>
    <recommendedName>
        <fullName evidence="4">RNA-directed DNA polymerase from mobile element jockey-like</fullName>
    </recommendedName>
</protein>